<accession>A0ABU1HUU3</accession>
<reference evidence="1 2" key="1">
    <citation type="submission" date="2023-08" db="EMBL/GenBank/DDBJ databases">
        <title>Functional and genomic diversity of the sorghum phyllosphere microbiome.</title>
        <authorList>
            <person name="Shade A."/>
        </authorList>
    </citation>
    <scope>NUCLEOTIDE SEQUENCE [LARGE SCALE GENOMIC DNA]</scope>
    <source>
        <strain evidence="1 2">SORGH_AS_0445</strain>
    </source>
</reference>
<dbReference type="EMBL" id="JAVIZQ010000001">
    <property type="protein sequence ID" value="MDR6143818.1"/>
    <property type="molecule type" value="Genomic_DNA"/>
</dbReference>
<evidence type="ECO:0000313" key="1">
    <source>
        <dbReference type="EMBL" id="MDR6143818.1"/>
    </source>
</evidence>
<proteinExistence type="predicted"/>
<keyword evidence="2" id="KW-1185">Reference proteome</keyword>
<protein>
    <recommendedName>
        <fullName evidence="3">Apea-like HEPN domain-containing protein</fullName>
    </recommendedName>
</protein>
<sequence>MTTESDAIVWNSELPLELYAAMGRVAHATALLDAMLGEFAEYLTDSTSTWVFVSGQSTDWLIQTCRVLLETTLDPQRTRYPDEFHEAVRQQLSRASDLRNLRNRVIHGTWSNASFAEDPLQRPWGDTTSERTFWVARDRQRRSFEEQAMTAGDVNRLADEIDLVTDGVIRAWRSVTPHRPDWPPFRRWHDLGLNSSEV</sequence>
<dbReference type="RefSeq" id="WP_309693364.1">
    <property type="nucleotide sequence ID" value="NZ_JAVIZQ010000001.1"/>
</dbReference>
<dbReference type="Proteomes" id="UP001249291">
    <property type="component" value="Unassembled WGS sequence"/>
</dbReference>
<gene>
    <name evidence="1" type="ORF">QE375_003372</name>
</gene>
<evidence type="ECO:0000313" key="2">
    <source>
        <dbReference type="Proteomes" id="UP001249291"/>
    </source>
</evidence>
<comment type="caution">
    <text evidence="1">The sequence shown here is derived from an EMBL/GenBank/DDBJ whole genome shotgun (WGS) entry which is preliminary data.</text>
</comment>
<evidence type="ECO:0008006" key="3">
    <source>
        <dbReference type="Google" id="ProtNLM"/>
    </source>
</evidence>
<organism evidence="1 2">
    <name type="scientific">Microbacterium foliorum</name>
    <dbReference type="NCBI Taxonomy" id="104336"/>
    <lineage>
        <taxon>Bacteria</taxon>
        <taxon>Bacillati</taxon>
        <taxon>Actinomycetota</taxon>
        <taxon>Actinomycetes</taxon>
        <taxon>Micrococcales</taxon>
        <taxon>Microbacteriaceae</taxon>
        <taxon>Microbacterium</taxon>
    </lineage>
</organism>
<name>A0ABU1HUU3_9MICO</name>